<evidence type="ECO:0000313" key="3">
    <source>
        <dbReference type="Proteomes" id="UP000031666"/>
    </source>
</evidence>
<dbReference type="EMBL" id="BBSC01000003">
    <property type="protein sequence ID" value="GAM75110.1"/>
    <property type="molecule type" value="Genomic_DNA"/>
</dbReference>
<dbReference type="AlphaFoldDB" id="A0A0B8Q634"/>
<sequence>MALFVLGLWKNVTYLAILVLHAGSTLSSFGKYLDPFNNLLFFTAWPMLAACFVLYLLKDYDTLVLGKSRKPAMA</sequence>
<dbReference type="Proteomes" id="UP000031666">
    <property type="component" value="Unassembled WGS sequence"/>
</dbReference>
<organism evidence="2 3">
    <name type="scientific">Vibrio ishigakensis</name>
    <dbReference type="NCBI Taxonomy" id="1481914"/>
    <lineage>
        <taxon>Bacteria</taxon>
        <taxon>Pseudomonadati</taxon>
        <taxon>Pseudomonadota</taxon>
        <taxon>Gammaproteobacteria</taxon>
        <taxon>Vibrionales</taxon>
        <taxon>Vibrionaceae</taxon>
        <taxon>Vibrio</taxon>
    </lineage>
</organism>
<evidence type="ECO:0000313" key="2">
    <source>
        <dbReference type="EMBL" id="GAM75110.1"/>
    </source>
</evidence>
<reference evidence="2 3" key="1">
    <citation type="submission" date="2015-01" db="EMBL/GenBank/DDBJ databases">
        <title>Vibrio sp. C94 JCM 19241 whole genome shotgun sequence.</title>
        <authorList>
            <person name="Sawabe T."/>
            <person name="Meirelles P."/>
            <person name="Feng G."/>
            <person name="Sayaka M."/>
            <person name="Hattori M."/>
            <person name="Ohkuma M."/>
        </authorList>
    </citation>
    <scope>NUCLEOTIDE SEQUENCE [LARGE SCALE GENOMIC DNA]</scope>
    <source>
        <strain evidence="3">JCM 19241</strain>
    </source>
</reference>
<comment type="caution">
    <text evidence="2">The sequence shown here is derived from an EMBL/GenBank/DDBJ whole genome shotgun (WGS) entry which is preliminary data.</text>
</comment>
<dbReference type="STRING" id="1481914.JCM19241_1453"/>
<keyword evidence="1" id="KW-0472">Membrane</keyword>
<feature type="transmembrane region" description="Helical" evidence="1">
    <location>
        <begin position="39"/>
        <end position="57"/>
    </location>
</feature>
<keyword evidence="1" id="KW-0812">Transmembrane</keyword>
<gene>
    <name evidence="2" type="ORF">JCM19241_1453</name>
</gene>
<accession>A0A0B8Q634</accession>
<proteinExistence type="predicted"/>
<evidence type="ECO:0000256" key="1">
    <source>
        <dbReference type="SAM" id="Phobius"/>
    </source>
</evidence>
<reference evidence="2 3" key="2">
    <citation type="submission" date="2015-01" db="EMBL/GenBank/DDBJ databases">
        <authorList>
            <consortium name="NBRP consortium"/>
            <person name="Sawabe T."/>
            <person name="Meirelles P."/>
            <person name="Feng G."/>
            <person name="Sayaka M."/>
            <person name="Hattori M."/>
            <person name="Ohkuma M."/>
        </authorList>
    </citation>
    <scope>NUCLEOTIDE SEQUENCE [LARGE SCALE GENOMIC DNA]</scope>
    <source>
        <strain evidence="3">JCM 19241</strain>
    </source>
</reference>
<name>A0A0B8Q634_9VIBR</name>
<feature type="transmembrane region" description="Helical" evidence="1">
    <location>
        <begin position="12"/>
        <end position="33"/>
    </location>
</feature>
<protein>
    <submittedName>
        <fullName evidence="2">Uncharacterized protein</fullName>
    </submittedName>
</protein>
<keyword evidence="1" id="KW-1133">Transmembrane helix</keyword>